<dbReference type="EMBL" id="CP017316">
    <property type="protein sequence ID" value="AOT61276.1"/>
    <property type="molecule type" value="Genomic_DNA"/>
</dbReference>
<dbReference type="Proteomes" id="UP000095349">
    <property type="component" value="Chromosome"/>
</dbReference>
<evidence type="ECO:0000259" key="6">
    <source>
        <dbReference type="Pfam" id="PF10502"/>
    </source>
</evidence>
<feature type="active site" evidence="3">
    <location>
        <position position="50"/>
    </location>
</feature>
<dbReference type="PROSITE" id="PS51257">
    <property type="entry name" value="PROKAR_LIPOPROTEIN"/>
    <property type="match status" value="1"/>
</dbReference>
<comment type="catalytic activity">
    <reaction evidence="4">
        <text>Cleavage of hydrophobic, N-terminal signal or leader sequences from secreted and periplasmic proteins.</text>
        <dbReference type="EC" id="3.4.21.89"/>
    </reaction>
</comment>
<evidence type="ECO:0000256" key="1">
    <source>
        <dbReference type="ARBA" id="ARBA00004401"/>
    </source>
</evidence>
<evidence type="ECO:0000256" key="2">
    <source>
        <dbReference type="ARBA" id="ARBA00009370"/>
    </source>
</evidence>
<comment type="similarity">
    <text evidence="2 4">Belongs to the peptidase S26 family.</text>
</comment>
<feature type="transmembrane region" description="Helical" evidence="4">
    <location>
        <begin position="21"/>
        <end position="41"/>
    </location>
</feature>
<dbReference type="STRING" id="285473.A4G23_04159"/>
<dbReference type="InterPro" id="IPR036286">
    <property type="entry name" value="LexA/Signal_pep-like_sf"/>
</dbReference>
<dbReference type="EC" id="3.4.21.89" evidence="4"/>
<dbReference type="NCBIfam" id="TIGR02227">
    <property type="entry name" value="sigpep_I_bact"/>
    <property type="match status" value="1"/>
</dbReference>
<dbReference type="PATRIC" id="fig|285473.5.peg.4363"/>
<protein>
    <recommendedName>
        <fullName evidence="4">Signal peptidase I</fullName>
        <ecNumber evidence="4">3.4.21.89</ecNumber>
    </recommendedName>
</protein>
<evidence type="ECO:0000256" key="5">
    <source>
        <dbReference type="SAM" id="MobiDB-lite"/>
    </source>
</evidence>
<evidence type="ECO:0000256" key="4">
    <source>
        <dbReference type="RuleBase" id="RU362042"/>
    </source>
</evidence>
<keyword evidence="4 7" id="KW-0378">Hydrolase</keyword>
<evidence type="ECO:0000313" key="8">
    <source>
        <dbReference type="Proteomes" id="UP000095349"/>
    </source>
</evidence>
<name>A0A1D8G774_9ACTN</name>
<dbReference type="AlphaFoldDB" id="A0A1D8G774"/>
<dbReference type="CDD" id="cd06530">
    <property type="entry name" value="S26_SPase_I"/>
    <property type="match status" value="1"/>
</dbReference>
<feature type="compositionally biased region" description="Low complexity" evidence="5">
    <location>
        <begin position="260"/>
        <end position="277"/>
    </location>
</feature>
<dbReference type="GO" id="GO:0005886">
    <property type="term" value="C:plasma membrane"/>
    <property type="evidence" value="ECO:0007669"/>
    <property type="project" value="UniProtKB-SubCell"/>
</dbReference>
<dbReference type="SUPFAM" id="SSF51306">
    <property type="entry name" value="LexA/Signal peptidase"/>
    <property type="match status" value="1"/>
</dbReference>
<proteinExistence type="inferred from homology"/>
<dbReference type="InterPro" id="IPR000223">
    <property type="entry name" value="Pept_S26A_signal_pept_1"/>
</dbReference>
<dbReference type="InterPro" id="IPR019533">
    <property type="entry name" value="Peptidase_S26"/>
</dbReference>
<dbReference type="GO" id="GO:0004252">
    <property type="term" value="F:serine-type endopeptidase activity"/>
    <property type="evidence" value="ECO:0007669"/>
    <property type="project" value="InterPro"/>
</dbReference>
<dbReference type="PRINTS" id="PR00727">
    <property type="entry name" value="LEADERPTASE"/>
</dbReference>
<dbReference type="PANTHER" id="PTHR43390">
    <property type="entry name" value="SIGNAL PEPTIDASE I"/>
    <property type="match status" value="1"/>
</dbReference>
<accession>A0A1D8G774</accession>
<dbReference type="Gene3D" id="2.10.109.10">
    <property type="entry name" value="Umud Fragment, subunit A"/>
    <property type="match status" value="1"/>
</dbReference>
<keyword evidence="8" id="KW-1185">Reference proteome</keyword>
<dbReference type="OrthoDB" id="9815782at2"/>
<keyword evidence="4" id="KW-0472">Membrane</keyword>
<feature type="region of interest" description="Disordered" evidence="5">
    <location>
        <begin position="243"/>
        <end position="296"/>
    </location>
</feature>
<gene>
    <name evidence="7" type="primary">sipU</name>
    <name evidence="7" type="ORF">A4G23_04159</name>
</gene>
<dbReference type="KEGG" id="srn:A4G23_04159"/>
<evidence type="ECO:0000256" key="3">
    <source>
        <dbReference type="PIRSR" id="PIRSR600223-1"/>
    </source>
</evidence>
<keyword evidence="4" id="KW-0645">Protease</keyword>
<dbReference type="Pfam" id="PF10502">
    <property type="entry name" value="Peptidase_S26"/>
    <property type="match status" value="1"/>
</dbReference>
<keyword evidence="4" id="KW-0812">Transmembrane</keyword>
<keyword evidence="4" id="KW-1133">Transmembrane helix</keyword>
<dbReference type="PANTHER" id="PTHR43390:SF1">
    <property type="entry name" value="CHLOROPLAST PROCESSING PEPTIDASE"/>
    <property type="match status" value="1"/>
</dbReference>
<sequence length="296" mass="29546">MGGSIRDTDGRGRLGGVLSGLAVAVGCVLFLGGFAWGAVLYRPYTVPTDSMSPTVTAGDRVLAQRIDGSEVRRGDVVVFTDARWGGLPMIKRVVGLDGDRVACCDADGRLTVNGTPVPEPYLRSQGWGGKEAASPTGFSATVPDGHLFLLGDQRAGSQDSRVHLQEPGGGSVPRGAVTARLDAVVWPVGGAAVVDRPLSFAALPGGVSEPGPVRTLGWAVLAGAVLVLGGAAYGPLARLGAGRGSGAGRVPGAGRGQDSGRTGPGAAPGARPPGGARDASPDGSSGGARRRVTGEG</sequence>
<feature type="domain" description="Peptidase S26" evidence="6">
    <location>
        <begin position="27"/>
        <end position="186"/>
    </location>
</feature>
<dbReference type="GO" id="GO:0009003">
    <property type="term" value="F:signal peptidase activity"/>
    <property type="evidence" value="ECO:0007669"/>
    <property type="project" value="UniProtKB-EC"/>
</dbReference>
<comment type="subcellular location">
    <subcellularLocation>
        <location evidence="1">Cell membrane</location>
        <topology evidence="1">Single-pass type II membrane protein</topology>
    </subcellularLocation>
    <subcellularLocation>
        <location evidence="4">Membrane</location>
        <topology evidence="4">Single-pass type II membrane protein</topology>
    </subcellularLocation>
</comment>
<dbReference type="GO" id="GO:0006465">
    <property type="term" value="P:signal peptide processing"/>
    <property type="evidence" value="ECO:0007669"/>
    <property type="project" value="InterPro"/>
</dbReference>
<reference evidence="7 8" key="1">
    <citation type="submission" date="2016-09" db="EMBL/GenBank/DDBJ databases">
        <title>Streptomyces rubrolavendulae MJM4426 Genome sequencing and assembly.</title>
        <authorList>
            <person name="Kim J.-G."/>
        </authorList>
    </citation>
    <scope>NUCLEOTIDE SEQUENCE [LARGE SCALE GENOMIC DNA]</scope>
    <source>
        <strain evidence="7 8">MJM4426</strain>
    </source>
</reference>
<organism evidence="7 8">
    <name type="scientific">Streptomyces rubrolavendulae</name>
    <dbReference type="NCBI Taxonomy" id="285473"/>
    <lineage>
        <taxon>Bacteria</taxon>
        <taxon>Bacillati</taxon>
        <taxon>Actinomycetota</taxon>
        <taxon>Actinomycetes</taxon>
        <taxon>Kitasatosporales</taxon>
        <taxon>Streptomycetaceae</taxon>
        <taxon>Streptomyces</taxon>
    </lineage>
</organism>
<feature type="active site" evidence="3">
    <location>
        <position position="91"/>
    </location>
</feature>
<feature type="compositionally biased region" description="Gly residues" evidence="5">
    <location>
        <begin position="243"/>
        <end position="257"/>
    </location>
</feature>
<evidence type="ECO:0000313" key="7">
    <source>
        <dbReference type="EMBL" id="AOT61276.1"/>
    </source>
</evidence>